<sequence length="87" mass="9055">MGAKSFEIEYEYPKNAIAAMPTMPAASPSRPSTKFTAFIVVTTTTTVSTTSTGVGRYVTAPGSGIDSSLHALRGHDAGGQHLPAQAW</sequence>
<comment type="caution">
    <text evidence="1">The sequence shown here is derived from an EMBL/GenBank/DDBJ whole genome shotgun (WGS) entry which is preliminary data.</text>
</comment>
<gene>
    <name evidence="1" type="ORF">GCM10025868_38630</name>
</gene>
<accession>A0ABQ6JKU0</accession>
<name>A0ABQ6JKU0_9ACTN</name>
<protein>
    <submittedName>
        <fullName evidence="1">Uncharacterized protein</fullName>
    </submittedName>
</protein>
<reference evidence="2" key="1">
    <citation type="journal article" date="2019" name="Int. J. Syst. Evol. Microbiol.">
        <title>The Global Catalogue of Microorganisms (GCM) 10K type strain sequencing project: providing services to taxonomists for standard genome sequencing and annotation.</title>
        <authorList>
            <consortium name="The Broad Institute Genomics Platform"/>
            <consortium name="The Broad Institute Genome Sequencing Center for Infectious Disease"/>
            <person name="Wu L."/>
            <person name="Ma J."/>
        </authorList>
    </citation>
    <scope>NUCLEOTIDE SEQUENCE [LARGE SCALE GENOMIC DNA]</scope>
    <source>
        <strain evidence="2">NBRC 108730</strain>
    </source>
</reference>
<keyword evidence="2" id="KW-1185">Reference proteome</keyword>
<dbReference type="EMBL" id="BSUZ01000001">
    <property type="protein sequence ID" value="GMA88613.1"/>
    <property type="molecule type" value="Genomic_DNA"/>
</dbReference>
<organism evidence="1 2">
    <name type="scientific">Angustibacter aerolatus</name>
    <dbReference type="NCBI Taxonomy" id="1162965"/>
    <lineage>
        <taxon>Bacteria</taxon>
        <taxon>Bacillati</taxon>
        <taxon>Actinomycetota</taxon>
        <taxon>Actinomycetes</taxon>
        <taxon>Kineosporiales</taxon>
        <taxon>Kineosporiaceae</taxon>
    </lineage>
</organism>
<proteinExistence type="predicted"/>
<dbReference type="Proteomes" id="UP001157017">
    <property type="component" value="Unassembled WGS sequence"/>
</dbReference>
<evidence type="ECO:0000313" key="1">
    <source>
        <dbReference type="EMBL" id="GMA88613.1"/>
    </source>
</evidence>
<evidence type="ECO:0000313" key="2">
    <source>
        <dbReference type="Proteomes" id="UP001157017"/>
    </source>
</evidence>